<feature type="region of interest" description="Disordered" evidence="1">
    <location>
        <begin position="69"/>
        <end position="89"/>
    </location>
</feature>
<organism evidence="2 3">
    <name type="scientific">Brassica cretica</name>
    <name type="common">Mustard</name>
    <dbReference type="NCBI Taxonomy" id="69181"/>
    <lineage>
        <taxon>Eukaryota</taxon>
        <taxon>Viridiplantae</taxon>
        <taxon>Streptophyta</taxon>
        <taxon>Embryophyta</taxon>
        <taxon>Tracheophyta</taxon>
        <taxon>Spermatophyta</taxon>
        <taxon>Magnoliopsida</taxon>
        <taxon>eudicotyledons</taxon>
        <taxon>Gunneridae</taxon>
        <taxon>Pentapetalae</taxon>
        <taxon>rosids</taxon>
        <taxon>malvids</taxon>
        <taxon>Brassicales</taxon>
        <taxon>Brassicaceae</taxon>
        <taxon>Brassiceae</taxon>
        <taxon>Brassica</taxon>
    </lineage>
</organism>
<evidence type="ECO:0000313" key="2">
    <source>
        <dbReference type="EMBL" id="KAF3511732.1"/>
    </source>
</evidence>
<accession>A0A8S9PEB8</accession>
<protein>
    <submittedName>
        <fullName evidence="2">Uncharacterized protein</fullName>
    </submittedName>
</protein>
<evidence type="ECO:0000313" key="3">
    <source>
        <dbReference type="Proteomes" id="UP000712600"/>
    </source>
</evidence>
<dbReference type="AlphaFoldDB" id="A0A8S9PEB8"/>
<dbReference type="EMBL" id="QGKX02001521">
    <property type="protein sequence ID" value="KAF3511732.1"/>
    <property type="molecule type" value="Genomic_DNA"/>
</dbReference>
<dbReference type="Proteomes" id="UP000712600">
    <property type="component" value="Unassembled WGS sequence"/>
</dbReference>
<name>A0A8S9PEB8_BRACR</name>
<comment type="caution">
    <text evidence="2">The sequence shown here is derived from an EMBL/GenBank/DDBJ whole genome shotgun (WGS) entry which is preliminary data.</text>
</comment>
<evidence type="ECO:0000256" key="1">
    <source>
        <dbReference type="SAM" id="MobiDB-lite"/>
    </source>
</evidence>
<sequence length="164" mass="18891">MRHILLYEKLYGGNASHRTKARKGSLRSDRTRAPLGRYVASEFKPRLSRYIATSDRARAIARSLRSDRARAKARSLRRDRARAGARSLRSDRALPKHRYDISPCVLVYPSMLSPEDRSEPISRFPAIQSYRSNFTIKTAECSFFIERSRNKRFESEDGPEGPKT</sequence>
<reference evidence="2" key="1">
    <citation type="submission" date="2019-12" db="EMBL/GenBank/DDBJ databases">
        <title>Genome sequencing and annotation of Brassica cretica.</title>
        <authorList>
            <person name="Studholme D.J."/>
            <person name="Sarris P."/>
        </authorList>
    </citation>
    <scope>NUCLEOTIDE SEQUENCE</scope>
    <source>
        <strain evidence="2">PFS-109/04</strain>
        <tissue evidence="2">Leaf</tissue>
    </source>
</reference>
<proteinExistence type="predicted"/>
<gene>
    <name evidence="2" type="ORF">F2Q69_00005504</name>
</gene>